<evidence type="ECO:0000313" key="3">
    <source>
        <dbReference type="EMBL" id="BBF92433.1"/>
    </source>
</evidence>
<dbReference type="SUPFAM" id="SSF46689">
    <property type="entry name" value="Homeodomain-like"/>
    <property type="match status" value="1"/>
</dbReference>
<dbReference type="Gene3D" id="3.30.420.10">
    <property type="entry name" value="Ribonuclease H-like superfamily/Ribonuclease H"/>
    <property type="match status" value="1"/>
</dbReference>
<gene>
    <name evidence="3" type="ORF">BLTE_11180</name>
</gene>
<protein>
    <submittedName>
        <fullName evidence="3">Integrase</fullName>
    </submittedName>
</protein>
<sequence>MEQRIRMLSDYDTGAWSVSELCRRYEVSRDTFYAWRARRASGAADWFVERSHAPLRCPHRTPAALAAEIVRLRRRFPYFGPRKLLARLQRDVPEVTWPAASTIGDIVKAAGLVAPVKRRRRPIDQARSFVAAVAPNDEWSADFKGWFRTRDGHRIDPLTLTDGVTRFLIEVRVAPPTAAGVRPVFAQAFREHGLPKAIRCDNGPPFGSTGAGGLTRLSVWWLKLGIEPHFIRPASPQENGRHERMHRTLKEQTTDPAAATAAEQQARFDAFRRHYNEERPHEAIAQHPPANLYVASPRAMPETVEDPWYDADHQVRRVRPAGDIKWKGEHVFIGEAFAGELLGLEELETGDHVVRFRAHDIGLIDRRGLFRRFAPPRPGLREPAEQTANPNPDLSTILPVQTVDHLPG</sequence>
<dbReference type="RefSeq" id="WP_244600131.1">
    <property type="nucleotide sequence ID" value="NZ_AP018907.1"/>
</dbReference>
<feature type="region of interest" description="Disordered" evidence="1">
    <location>
        <begin position="375"/>
        <end position="396"/>
    </location>
</feature>
<dbReference type="Pfam" id="PF13683">
    <property type="entry name" value="rve_3"/>
    <property type="match status" value="1"/>
</dbReference>
<dbReference type="InterPro" id="IPR012337">
    <property type="entry name" value="RNaseH-like_sf"/>
</dbReference>
<name>A0A348FYQ0_9HYPH</name>
<dbReference type="GO" id="GO:0015074">
    <property type="term" value="P:DNA integration"/>
    <property type="evidence" value="ECO:0007669"/>
    <property type="project" value="InterPro"/>
</dbReference>
<dbReference type="PANTHER" id="PTHR47515:SF2">
    <property type="entry name" value="INTEGRASE CORE DOMAIN PROTEIN"/>
    <property type="match status" value="1"/>
</dbReference>
<dbReference type="InterPro" id="IPR009057">
    <property type="entry name" value="Homeodomain-like_sf"/>
</dbReference>
<evidence type="ECO:0000313" key="4">
    <source>
        <dbReference type="Proteomes" id="UP000266934"/>
    </source>
</evidence>
<dbReference type="PROSITE" id="PS50994">
    <property type="entry name" value="INTEGRASE"/>
    <property type="match status" value="1"/>
</dbReference>
<dbReference type="Pfam" id="PF13551">
    <property type="entry name" value="HTH_29"/>
    <property type="match status" value="1"/>
</dbReference>
<feature type="domain" description="Integrase catalytic" evidence="2">
    <location>
        <begin position="131"/>
        <end position="297"/>
    </location>
</feature>
<dbReference type="Proteomes" id="UP000266934">
    <property type="component" value="Chromosome"/>
</dbReference>
<keyword evidence="4" id="KW-1185">Reference proteome</keyword>
<dbReference type="InterPro" id="IPR001584">
    <property type="entry name" value="Integrase_cat-core"/>
</dbReference>
<organism evidence="3 4">
    <name type="scientific">Blastochloris tepida</name>
    <dbReference type="NCBI Taxonomy" id="2233851"/>
    <lineage>
        <taxon>Bacteria</taxon>
        <taxon>Pseudomonadati</taxon>
        <taxon>Pseudomonadota</taxon>
        <taxon>Alphaproteobacteria</taxon>
        <taxon>Hyphomicrobiales</taxon>
        <taxon>Blastochloridaceae</taxon>
        <taxon>Blastochloris</taxon>
    </lineage>
</organism>
<dbReference type="GO" id="GO:0006313">
    <property type="term" value="P:DNA transposition"/>
    <property type="evidence" value="ECO:0007669"/>
    <property type="project" value="InterPro"/>
</dbReference>
<dbReference type="KEGG" id="blag:BLTE_11180"/>
<evidence type="ECO:0000256" key="1">
    <source>
        <dbReference type="SAM" id="MobiDB-lite"/>
    </source>
</evidence>
<evidence type="ECO:0000259" key="2">
    <source>
        <dbReference type="PROSITE" id="PS50994"/>
    </source>
</evidence>
<dbReference type="EMBL" id="AP018907">
    <property type="protein sequence ID" value="BBF92433.1"/>
    <property type="molecule type" value="Genomic_DNA"/>
</dbReference>
<dbReference type="PANTHER" id="PTHR47515">
    <property type="entry name" value="LOW CALCIUM RESPONSE LOCUS PROTEIN T"/>
    <property type="match status" value="1"/>
</dbReference>
<dbReference type="GO" id="GO:0003677">
    <property type="term" value="F:DNA binding"/>
    <property type="evidence" value="ECO:0007669"/>
    <property type="project" value="InterPro"/>
</dbReference>
<dbReference type="GO" id="GO:0004803">
    <property type="term" value="F:transposase activity"/>
    <property type="evidence" value="ECO:0007669"/>
    <property type="project" value="InterPro"/>
</dbReference>
<dbReference type="InterPro" id="IPR036397">
    <property type="entry name" value="RNaseH_sf"/>
</dbReference>
<reference evidence="3 4" key="1">
    <citation type="submission" date="2018-08" db="EMBL/GenBank/DDBJ databases">
        <title>Complete genome sequencing of Blastochloris tepida GI.</title>
        <authorList>
            <person name="Tsukatani Y."/>
            <person name="Mori H."/>
        </authorList>
    </citation>
    <scope>NUCLEOTIDE SEQUENCE [LARGE SCALE GENOMIC DNA]</scope>
    <source>
        <strain evidence="3 4">GI</strain>
    </source>
</reference>
<dbReference type="AlphaFoldDB" id="A0A348FYQ0"/>
<dbReference type="SUPFAM" id="SSF53098">
    <property type="entry name" value="Ribonuclease H-like"/>
    <property type="match status" value="1"/>
</dbReference>
<proteinExistence type="predicted"/>
<accession>A0A348FYQ0</accession>